<feature type="compositionally biased region" description="Polar residues" evidence="1">
    <location>
        <begin position="1"/>
        <end position="10"/>
    </location>
</feature>
<dbReference type="InterPro" id="IPR043872">
    <property type="entry name" value="DUF5832"/>
</dbReference>
<dbReference type="Pfam" id="PF19150">
    <property type="entry name" value="DUF5832"/>
    <property type="match status" value="1"/>
</dbReference>
<feature type="compositionally biased region" description="Basic and acidic residues" evidence="1">
    <location>
        <begin position="231"/>
        <end position="258"/>
    </location>
</feature>
<proteinExistence type="predicted"/>
<evidence type="ECO:0000313" key="2">
    <source>
        <dbReference type="EMBL" id="QHT88937.1"/>
    </source>
</evidence>
<name>A0A6C0I992_9ZZZZ</name>
<feature type="region of interest" description="Disordered" evidence="1">
    <location>
        <begin position="1"/>
        <end position="27"/>
    </location>
</feature>
<sequence length="323" mass="37218">MSGKSKSNVSKKFAFERKQRTDGSPNPKYVDLLELDKPIAGQQFGCFSFITPEKILKQKEMFFFESFLKKWEFSKSMEKFHQFINFVSYKYKLNFEDVMKDYEGFVTEERENIISSSIEDDYKTFLDKNEDDLEKQFSIKHNFQTSVRGFKSRGNFQTQEEAEMRAKLLRETDPSFDVFVGPVGQWLCWDPEAYKTGRVEYMEEELNQLAQEKQKNESVAKSAFEQRVKETKQKAIDDNKKNAEKHGSSLTQDIDKDGNLVGVSNSQEAKLSGSESISVADIRSELFDGENIVMGQSDYGRSELLSGPFALSKNEAGEMDRVD</sequence>
<evidence type="ECO:0000256" key="1">
    <source>
        <dbReference type="SAM" id="MobiDB-lite"/>
    </source>
</evidence>
<organism evidence="2">
    <name type="scientific">viral metagenome</name>
    <dbReference type="NCBI Taxonomy" id="1070528"/>
    <lineage>
        <taxon>unclassified sequences</taxon>
        <taxon>metagenomes</taxon>
        <taxon>organismal metagenomes</taxon>
    </lineage>
</organism>
<feature type="region of interest" description="Disordered" evidence="1">
    <location>
        <begin position="231"/>
        <end position="261"/>
    </location>
</feature>
<reference evidence="2" key="1">
    <citation type="journal article" date="2020" name="Nature">
        <title>Giant virus diversity and host interactions through global metagenomics.</title>
        <authorList>
            <person name="Schulz F."/>
            <person name="Roux S."/>
            <person name="Paez-Espino D."/>
            <person name="Jungbluth S."/>
            <person name="Walsh D.A."/>
            <person name="Denef V.J."/>
            <person name="McMahon K.D."/>
            <person name="Konstantinidis K.T."/>
            <person name="Eloe-Fadrosh E.A."/>
            <person name="Kyrpides N.C."/>
            <person name="Woyke T."/>
        </authorList>
    </citation>
    <scope>NUCLEOTIDE SEQUENCE</scope>
    <source>
        <strain evidence="2">GVMAG-M-3300023184-51</strain>
    </source>
</reference>
<dbReference type="EMBL" id="MN740127">
    <property type="protein sequence ID" value="QHT88937.1"/>
    <property type="molecule type" value="Genomic_DNA"/>
</dbReference>
<protein>
    <submittedName>
        <fullName evidence="2">Uncharacterized protein</fullName>
    </submittedName>
</protein>
<accession>A0A6C0I992</accession>
<dbReference type="AlphaFoldDB" id="A0A6C0I992"/>
<feature type="region of interest" description="Disordered" evidence="1">
    <location>
        <begin position="304"/>
        <end position="323"/>
    </location>
</feature>